<comment type="similarity">
    <text evidence="3">Belongs to the OST3/OST6 family.</text>
</comment>
<evidence type="ECO:0000256" key="10">
    <source>
        <dbReference type="SAM" id="SignalP"/>
    </source>
</evidence>
<dbReference type="InterPro" id="IPR036249">
    <property type="entry name" value="Thioredoxin-like_sf"/>
</dbReference>
<proteinExistence type="inferred from homology"/>
<dbReference type="GO" id="GO:0018279">
    <property type="term" value="P:protein N-linked glycosylation via asparagine"/>
    <property type="evidence" value="ECO:0007669"/>
    <property type="project" value="TreeGrafter"/>
</dbReference>
<comment type="caution">
    <text evidence="11">The sequence shown here is derived from an EMBL/GenBank/DDBJ whole genome shotgun (WGS) entry which is preliminary data.</text>
</comment>
<feature type="chain" id="PRO_5042057517" description="Magnesium transporter protein 1" evidence="10">
    <location>
        <begin position="23"/>
        <end position="341"/>
    </location>
</feature>
<evidence type="ECO:0000313" key="11">
    <source>
        <dbReference type="EMBL" id="KAJ1374350.1"/>
    </source>
</evidence>
<feature type="signal peptide" evidence="10">
    <location>
        <begin position="1"/>
        <end position="22"/>
    </location>
</feature>
<dbReference type="InterPro" id="IPR021149">
    <property type="entry name" value="OligosaccharylTrfase_OST3/OST6"/>
</dbReference>
<feature type="transmembrane region" description="Helical" evidence="9">
    <location>
        <begin position="303"/>
        <end position="327"/>
    </location>
</feature>
<dbReference type="AlphaFoldDB" id="A0AAD5RDC3"/>
<reference evidence="11" key="1">
    <citation type="submission" date="2021-06" db="EMBL/GenBank/DDBJ databases">
        <title>Parelaphostrongylus tenuis whole genome reference sequence.</title>
        <authorList>
            <person name="Garwood T.J."/>
            <person name="Larsen P.A."/>
            <person name="Fountain-Jones N.M."/>
            <person name="Garbe J.R."/>
            <person name="Macchietto M.G."/>
            <person name="Kania S.A."/>
            <person name="Gerhold R.W."/>
            <person name="Richards J.E."/>
            <person name="Wolf T.M."/>
        </authorList>
    </citation>
    <scope>NUCLEOTIDE SEQUENCE</scope>
    <source>
        <strain evidence="11">MNPRO001-30</strain>
        <tissue evidence="11">Meninges</tissue>
    </source>
</reference>
<evidence type="ECO:0000256" key="6">
    <source>
        <dbReference type="ARBA" id="ARBA00022824"/>
    </source>
</evidence>
<keyword evidence="8 9" id="KW-0472">Membrane</keyword>
<evidence type="ECO:0000256" key="9">
    <source>
        <dbReference type="SAM" id="Phobius"/>
    </source>
</evidence>
<evidence type="ECO:0000256" key="8">
    <source>
        <dbReference type="ARBA" id="ARBA00023136"/>
    </source>
</evidence>
<evidence type="ECO:0000313" key="12">
    <source>
        <dbReference type="Proteomes" id="UP001196413"/>
    </source>
</evidence>
<sequence>MGGSKWLVTGAFISAAITLCFAAQVISLDEKVKALQDLLFRQPAVRLNIDRWKTYVRQQPRNYSMFVLFTALSPGINCPICRPAYEEFMIMANSYRYAHSELKQVYFGVVDFEEAPQIFQAMNLNTAPILYHFGPKLTGKKKPDQMDFQRHGFDADAMARFVAEHADVHIRILRPPNYAAPVVIVLLLALVLGLLYLKRNNLEFLYNRTSWGLICLCITFVFLSGQMWNHIRGPPFIMNNPQTREASFVHGSAQYQLVAETYIVGALYAAITLGFILLNEAASPNSEVNERKKSSSTKPFFGINNNMLAYIGLGFVVVFFSLMLSIFRTKYRGYPYSFLFS</sequence>
<organism evidence="11 12">
    <name type="scientific">Parelaphostrongylus tenuis</name>
    <name type="common">Meningeal worm</name>
    <dbReference type="NCBI Taxonomy" id="148309"/>
    <lineage>
        <taxon>Eukaryota</taxon>
        <taxon>Metazoa</taxon>
        <taxon>Ecdysozoa</taxon>
        <taxon>Nematoda</taxon>
        <taxon>Chromadorea</taxon>
        <taxon>Rhabditida</taxon>
        <taxon>Rhabditina</taxon>
        <taxon>Rhabditomorpha</taxon>
        <taxon>Strongyloidea</taxon>
        <taxon>Metastrongylidae</taxon>
        <taxon>Parelaphostrongylus</taxon>
    </lineage>
</organism>
<keyword evidence="6" id="KW-0256">Endoplasmic reticulum</keyword>
<dbReference type="EMBL" id="JAHQIW010007453">
    <property type="protein sequence ID" value="KAJ1374350.1"/>
    <property type="molecule type" value="Genomic_DNA"/>
</dbReference>
<protein>
    <recommendedName>
        <fullName evidence="13">Magnesium transporter protein 1</fullName>
    </recommendedName>
</protein>
<accession>A0AAD5RDC3</accession>
<keyword evidence="12" id="KW-1185">Reference proteome</keyword>
<dbReference type="GO" id="GO:0008250">
    <property type="term" value="C:oligosaccharyltransferase complex"/>
    <property type="evidence" value="ECO:0007669"/>
    <property type="project" value="TreeGrafter"/>
</dbReference>
<comment type="function">
    <text evidence="1">Subunit of the oligosaccharyl transferase (OST) complex that catalyzes the initial transfer of a defined glycan (Glc(3)Man(9)GlcNAc(2) in eukaryotes) from the lipid carrier dolichol-pyrophosphate to an asparagine residue within an Asn-X-Ser/Thr consensus motif in nascent polypeptide chains, the first step in protein N-glycosylation. N-glycosylation occurs cotranslationally and the complex associates with the Sec61 complex at the channel-forming translocon complex that mediates protein translocation across the endoplasmic reticulum (ER). All subunits are required for a maximal enzyme activity.</text>
</comment>
<dbReference type="PANTHER" id="PTHR12692:SF0">
    <property type="entry name" value="GH11935P"/>
    <property type="match status" value="1"/>
</dbReference>
<dbReference type="Gene3D" id="3.40.30.10">
    <property type="entry name" value="Glutaredoxin"/>
    <property type="match status" value="1"/>
</dbReference>
<dbReference type="Proteomes" id="UP001196413">
    <property type="component" value="Unassembled WGS sequence"/>
</dbReference>
<dbReference type="PANTHER" id="PTHR12692">
    <property type="entry name" value="DOLICHYL-DIPHOSPHOOLIGOSACCHARIDE--PROTEIN GLYCOSYLTRANSFERASE-RELATED"/>
    <property type="match status" value="1"/>
</dbReference>
<dbReference type="Pfam" id="PF04756">
    <property type="entry name" value="OST3_OST6"/>
    <property type="match status" value="1"/>
</dbReference>
<dbReference type="SUPFAM" id="SSF52833">
    <property type="entry name" value="Thioredoxin-like"/>
    <property type="match status" value="1"/>
</dbReference>
<evidence type="ECO:0000256" key="4">
    <source>
        <dbReference type="ARBA" id="ARBA00022692"/>
    </source>
</evidence>
<keyword evidence="7 9" id="KW-1133">Transmembrane helix</keyword>
<feature type="transmembrane region" description="Helical" evidence="9">
    <location>
        <begin position="209"/>
        <end position="228"/>
    </location>
</feature>
<keyword evidence="4 9" id="KW-0812">Transmembrane</keyword>
<evidence type="ECO:0000256" key="3">
    <source>
        <dbReference type="ARBA" id="ARBA00009561"/>
    </source>
</evidence>
<comment type="subcellular location">
    <subcellularLocation>
        <location evidence="2">Endoplasmic reticulum membrane</location>
        <topology evidence="2">Multi-pass membrane protein</topology>
    </subcellularLocation>
</comment>
<name>A0AAD5RDC3_PARTN</name>
<feature type="transmembrane region" description="Helical" evidence="9">
    <location>
        <begin position="178"/>
        <end position="197"/>
    </location>
</feature>
<gene>
    <name evidence="11" type="ORF">KIN20_037020</name>
</gene>
<keyword evidence="5 10" id="KW-0732">Signal</keyword>
<evidence type="ECO:0000256" key="5">
    <source>
        <dbReference type="ARBA" id="ARBA00022729"/>
    </source>
</evidence>
<evidence type="ECO:0000256" key="2">
    <source>
        <dbReference type="ARBA" id="ARBA00004477"/>
    </source>
</evidence>
<evidence type="ECO:0000256" key="1">
    <source>
        <dbReference type="ARBA" id="ARBA00002791"/>
    </source>
</evidence>
<feature type="transmembrane region" description="Helical" evidence="9">
    <location>
        <begin position="262"/>
        <end position="282"/>
    </location>
</feature>
<evidence type="ECO:0000256" key="7">
    <source>
        <dbReference type="ARBA" id="ARBA00022989"/>
    </source>
</evidence>
<evidence type="ECO:0008006" key="13">
    <source>
        <dbReference type="Google" id="ProtNLM"/>
    </source>
</evidence>